<accession>A0A1Y5PZ13</accession>
<evidence type="ECO:0000313" key="1">
    <source>
        <dbReference type="EMBL" id="SBV35268.1"/>
    </source>
</evidence>
<dbReference type="EMBL" id="FLTS01000001">
    <property type="protein sequence ID" value="SBV35268.1"/>
    <property type="molecule type" value="Genomic_DNA"/>
</dbReference>
<reference evidence="1" key="1">
    <citation type="submission" date="2016-03" db="EMBL/GenBank/DDBJ databases">
        <authorList>
            <person name="Ploux O."/>
        </authorList>
    </citation>
    <scope>NUCLEOTIDE SEQUENCE</scope>
    <source>
        <strain evidence="1">UC10</strain>
    </source>
</reference>
<protein>
    <submittedName>
        <fullName evidence="1">Uncharacterized protein</fullName>
    </submittedName>
</protein>
<proteinExistence type="predicted"/>
<dbReference type="AlphaFoldDB" id="A0A1Y5PZ13"/>
<sequence>MDTPPEPKEFQKLCGRVGLAMMLSQKVQYALAGYFATHSRVHSATPLDEAKAQLERHLSKPMGAVISDIERLAPLPDELWKKVKSFQAERNWLAHDFDQEATPFLVRNEHIPEYIARMESIASLANELMQDLNAQGEALVPAGT</sequence>
<organism evidence="1">
    <name type="scientific">uncultured Stenotrophomonas sp</name>
    <dbReference type="NCBI Taxonomy" id="165438"/>
    <lineage>
        <taxon>Bacteria</taxon>
        <taxon>Pseudomonadati</taxon>
        <taxon>Pseudomonadota</taxon>
        <taxon>Gammaproteobacteria</taxon>
        <taxon>Lysobacterales</taxon>
        <taxon>Lysobacteraceae</taxon>
        <taxon>Stenotrophomonas</taxon>
        <taxon>environmental samples</taxon>
    </lineage>
</organism>
<gene>
    <name evidence="1" type="ORF">STPYR_10198</name>
</gene>
<name>A0A1Y5PZ13_9GAMM</name>